<dbReference type="RefSeq" id="WP_184585691.1">
    <property type="nucleotide sequence ID" value="NZ_JACHLI010000001.1"/>
</dbReference>
<sequence length="65" mass="7049">MVRLQGGLKELKICLMGTGLFAIRQIVSSDRAVTLMLNSDANALVDIIKGLQHNSVGVHMQESRA</sequence>
<accession>A0A7W7NZB5</accession>
<organism evidence="1 2">
    <name type="scientific">Pseudomonas nitroreducens</name>
    <dbReference type="NCBI Taxonomy" id="46680"/>
    <lineage>
        <taxon>Bacteria</taxon>
        <taxon>Pseudomonadati</taxon>
        <taxon>Pseudomonadota</taxon>
        <taxon>Gammaproteobacteria</taxon>
        <taxon>Pseudomonadales</taxon>
        <taxon>Pseudomonadaceae</taxon>
        <taxon>Pseudomonas</taxon>
    </lineage>
</organism>
<dbReference type="AlphaFoldDB" id="A0A7W7NZB5"/>
<proteinExistence type="predicted"/>
<dbReference type="Proteomes" id="UP000566995">
    <property type="component" value="Unassembled WGS sequence"/>
</dbReference>
<dbReference type="EMBL" id="JACHLI010000001">
    <property type="protein sequence ID" value="MBB4861424.1"/>
    <property type="molecule type" value="Genomic_DNA"/>
</dbReference>
<evidence type="ECO:0000313" key="1">
    <source>
        <dbReference type="EMBL" id="MBB4861424.1"/>
    </source>
</evidence>
<evidence type="ECO:0000313" key="2">
    <source>
        <dbReference type="Proteomes" id="UP000566995"/>
    </source>
</evidence>
<comment type="caution">
    <text evidence="1">The sequence shown here is derived from an EMBL/GenBank/DDBJ whole genome shotgun (WGS) entry which is preliminary data.</text>
</comment>
<reference evidence="1 2" key="1">
    <citation type="submission" date="2020-08" db="EMBL/GenBank/DDBJ databases">
        <title>Functional genomics of gut bacteria from endangered species of beetles.</title>
        <authorList>
            <person name="Carlos-Shanley C."/>
        </authorList>
    </citation>
    <scope>NUCLEOTIDE SEQUENCE [LARGE SCALE GENOMIC DNA]</scope>
    <source>
        <strain evidence="1 2">S00179</strain>
    </source>
</reference>
<name>A0A7W7NZB5_PSENT</name>
<protein>
    <submittedName>
        <fullName evidence="1">Uncharacterized protein</fullName>
    </submittedName>
</protein>
<gene>
    <name evidence="1" type="ORF">HNP46_000235</name>
</gene>